<dbReference type="InterPro" id="IPR050469">
    <property type="entry name" value="Diguanylate_Cyclase"/>
</dbReference>
<dbReference type="PANTHER" id="PTHR45138:SF9">
    <property type="entry name" value="DIGUANYLATE CYCLASE DGCM-RELATED"/>
    <property type="match status" value="1"/>
</dbReference>
<keyword evidence="1" id="KW-1133">Transmembrane helix</keyword>
<gene>
    <name evidence="3" type="ORF">SAMN05421730_102615</name>
</gene>
<dbReference type="Pfam" id="PF00990">
    <property type="entry name" value="GGDEF"/>
    <property type="match status" value="1"/>
</dbReference>
<dbReference type="STRING" id="1619234.SAMN05421730_102615"/>
<feature type="domain" description="GGDEF" evidence="2">
    <location>
        <begin position="249"/>
        <end position="382"/>
    </location>
</feature>
<dbReference type="InterPro" id="IPR029787">
    <property type="entry name" value="Nucleotide_cyclase"/>
</dbReference>
<feature type="transmembrane region" description="Helical" evidence="1">
    <location>
        <begin position="6"/>
        <end position="25"/>
    </location>
</feature>
<evidence type="ECO:0000259" key="2">
    <source>
        <dbReference type="PROSITE" id="PS50887"/>
    </source>
</evidence>
<dbReference type="Proteomes" id="UP000199315">
    <property type="component" value="Unassembled WGS sequence"/>
</dbReference>
<feature type="transmembrane region" description="Helical" evidence="1">
    <location>
        <begin position="37"/>
        <end position="54"/>
    </location>
</feature>
<organism evidence="3 4">
    <name type="scientific">Anaerobium acetethylicum</name>
    <dbReference type="NCBI Taxonomy" id="1619234"/>
    <lineage>
        <taxon>Bacteria</taxon>
        <taxon>Bacillati</taxon>
        <taxon>Bacillota</taxon>
        <taxon>Clostridia</taxon>
        <taxon>Lachnospirales</taxon>
        <taxon>Lachnospiraceae</taxon>
        <taxon>Anaerobium</taxon>
    </lineage>
</organism>
<dbReference type="RefSeq" id="WP_091235954.1">
    <property type="nucleotide sequence ID" value="NZ_FMKA01000026.1"/>
</dbReference>
<proteinExistence type="predicted"/>
<evidence type="ECO:0000313" key="4">
    <source>
        <dbReference type="Proteomes" id="UP000199315"/>
    </source>
</evidence>
<feature type="transmembrane region" description="Helical" evidence="1">
    <location>
        <begin position="74"/>
        <end position="93"/>
    </location>
</feature>
<keyword evidence="1" id="KW-0472">Membrane</keyword>
<evidence type="ECO:0000256" key="1">
    <source>
        <dbReference type="SAM" id="Phobius"/>
    </source>
</evidence>
<accession>A0A1D3TWW9</accession>
<dbReference type="InterPro" id="IPR000160">
    <property type="entry name" value="GGDEF_dom"/>
</dbReference>
<dbReference type="EMBL" id="FMKA01000026">
    <property type="protein sequence ID" value="SCP98783.1"/>
    <property type="molecule type" value="Genomic_DNA"/>
</dbReference>
<reference evidence="3 4" key="1">
    <citation type="submission" date="2016-09" db="EMBL/GenBank/DDBJ databases">
        <authorList>
            <person name="Capua I."/>
            <person name="De Benedictis P."/>
            <person name="Joannis T."/>
            <person name="Lombin L.H."/>
            <person name="Cattoli G."/>
        </authorList>
    </citation>
    <scope>NUCLEOTIDE SEQUENCE [LARGE SCALE GENOMIC DNA]</scope>
    <source>
        <strain evidence="3 4">GluBS11</strain>
    </source>
</reference>
<dbReference type="Gene3D" id="3.30.70.270">
    <property type="match status" value="1"/>
</dbReference>
<feature type="transmembrane region" description="Helical" evidence="1">
    <location>
        <begin position="105"/>
        <end position="130"/>
    </location>
</feature>
<dbReference type="PROSITE" id="PS50887">
    <property type="entry name" value="GGDEF"/>
    <property type="match status" value="1"/>
</dbReference>
<sequence length="384" mass="44233">MGLLGNTVINLYSIALLAIICFHLQRQNEKGFLQYKIYAMMVKTTMLLLLLDIAGRFDGRPDTLYPLLNQAGNFLLFCMNLVMPSWWLLYVYNQICRDEKKTMRLFYQLAALNCVNAAAVIVSLAHGWLYSIDLKNIYHRGPFFFIPIAVTFVMMAGTYVLIVKNRDKIVEEYYYALSCYAIPPCIGIALQICIGGVSFSLNSSVISLLIIFFRIQSHIIHTDYLTGLNNRKQLDMYLEKKISTSTSHQTFAAIMLDMNHFKTINDKFGHDEGDNALKVTSKLLRSCLRMEDFIARFGGDEFCIVLDISREEELRAIVDRINQCFENYNKSGKHPYELSMSIGYDIYDHQSGMKSGEFQKQLDVLMYEDKQSYRARLMPECLMS</sequence>
<keyword evidence="4" id="KW-1185">Reference proteome</keyword>
<keyword evidence="1" id="KW-0812">Transmembrane</keyword>
<dbReference type="CDD" id="cd01949">
    <property type="entry name" value="GGDEF"/>
    <property type="match status" value="1"/>
</dbReference>
<dbReference type="OrthoDB" id="9804955at2"/>
<dbReference type="AlphaFoldDB" id="A0A1D3TWW9"/>
<dbReference type="NCBIfam" id="TIGR00254">
    <property type="entry name" value="GGDEF"/>
    <property type="match status" value="1"/>
</dbReference>
<dbReference type="SUPFAM" id="SSF55073">
    <property type="entry name" value="Nucleotide cyclase"/>
    <property type="match status" value="1"/>
</dbReference>
<dbReference type="SMART" id="SM00267">
    <property type="entry name" value="GGDEF"/>
    <property type="match status" value="1"/>
</dbReference>
<feature type="transmembrane region" description="Helical" evidence="1">
    <location>
        <begin position="174"/>
        <end position="199"/>
    </location>
</feature>
<dbReference type="InterPro" id="IPR043128">
    <property type="entry name" value="Rev_trsase/Diguanyl_cyclase"/>
</dbReference>
<dbReference type="PANTHER" id="PTHR45138">
    <property type="entry name" value="REGULATORY COMPONENTS OF SENSORY TRANSDUCTION SYSTEM"/>
    <property type="match status" value="1"/>
</dbReference>
<protein>
    <submittedName>
        <fullName evidence="3">Diguanylate cyclase (GGDEF) domain-containing protein</fullName>
    </submittedName>
</protein>
<feature type="transmembrane region" description="Helical" evidence="1">
    <location>
        <begin position="142"/>
        <end position="162"/>
    </location>
</feature>
<evidence type="ECO:0000313" key="3">
    <source>
        <dbReference type="EMBL" id="SCP98783.1"/>
    </source>
</evidence>
<name>A0A1D3TWW9_9FIRM</name>
<dbReference type="GO" id="GO:0052621">
    <property type="term" value="F:diguanylate cyclase activity"/>
    <property type="evidence" value="ECO:0007669"/>
    <property type="project" value="TreeGrafter"/>
</dbReference>